<evidence type="ECO:0000313" key="10">
    <source>
        <dbReference type="EMBL" id="PPK60523.1"/>
    </source>
</evidence>
<reference evidence="10 11" key="1">
    <citation type="submission" date="2018-02" db="EMBL/GenBank/DDBJ databases">
        <title>Subsurface microbial communities from deep shales in Ohio and West Virginia, USA.</title>
        <authorList>
            <person name="Wrighton K."/>
        </authorList>
    </citation>
    <scope>NUCLEOTIDE SEQUENCE [LARGE SCALE GENOMIC DNA]</scope>
    <source>
        <strain evidence="10 11">MARC-MIP3H16</strain>
    </source>
</reference>
<protein>
    <recommendedName>
        <fullName evidence="2">CRISPR system Cms endoribonuclease Csm3</fullName>
    </recommendedName>
    <alternativeName>
        <fullName evidence="8">CRISPR type III A-associated RAMP protein Csm3</fullName>
    </alternativeName>
</protein>
<name>A0AB36ZVG9_9BACT</name>
<evidence type="ECO:0000313" key="11">
    <source>
        <dbReference type="Proteomes" id="UP000239861"/>
    </source>
</evidence>
<organism evidence="10 11">
    <name type="scientific">Malaciobacter marinus</name>
    <dbReference type="NCBI Taxonomy" id="505249"/>
    <lineage>
        <taxon>Bacteria</taxon>
        <taxon>Pseudomonadati</taxon>
        <taxon>Campylobacterota</taxon>
        <taxon>Epsilonproteobacteria</taxon>
        <taxon>Campylobacterales</taxon>
        <taxon>Arcobacteraceae</taxon>
        <taxon>Malaciobacter</taxon>
    </lineage>
</organism>
<evidence type="ECO:0000256" key="8">
    <source>
        <dbReference type="ARBA" id="ARBA00033183"/>
    </source>
</evidence>
<keyword evidence="7" id="KW-0051">Antiviral defense</keyword>
<sequence>MLPKKIRVLTGLHIGISDDTMNIGGIDSAVIKREIYADKTTGEICFDPYENNKLKENIKKLSEPYVPGSSLKGKIRSLLEWKFSLIDKQIKLSKNKNSKLKKGAVIDSTFVNEIGNENPDETKLAKLIIKLFGESAGTNSNEEIKITRAIFRDCYITDSTRKLFLEDKIKLKEEKAENTINRVDISANPRFIERVPSGVEFDFEVVIRNFADDDNEPLEDTIKLGLLLLQNDALGGGGSRGNGRIEFDGLKENIEETFSLINNKLGIKENGNEGK</sequence>
<dbReference type="EMBL" id="PTIW01000020">
    <property type="protein sequence ID" value="PPK60523.1"/>
    <property type="molecule type" value="Genomic_DNA"/>
</dbReference>
<evidence type="ECO:0000256" key="7">
    <source>
        <dbReference type="ARBA" id="ARBA00023118"/>
    </source>
</evidence>
<dbReference type="Pfam" id="PF03787">
    <property type="entry name" value="RAMPs"/>
    <property type="match status" value="1"/>
</dbReference>
<proteinExistence type="inferred from homology"/>
<dbReference type="RefSeq" id="WP_104412460.1">
    <property type="nucleotide sequence ID" value="NZ_PTIW01000020.1"/>
</dbReference>
<comment type="caution">
    <text evidence="10">The sequence shown here is derived from an EMBL/GenBank/DDBJ whole genome shotgun (WGS) entry which is preliminary data.</text>
</comment>
<dbReference type="Proteomes" id="UP000239861">
    <property type="component" value="Unassembled WGS sequence"/>
</dbReference>
<evidence type="ECO:0000259" key="9">
    <source>
        <dbReference type="Pfam" id="PF03787"/>
    </source>
</evidence>
<dbReference type="GO" id="GO:0016787">
    <property type="term" value="F:hydrolase activity"/>
    <property type="evidence" value="ECO:0007669"/>
    <property type="project" value="UniProtKB-KW"/>
</dbReference>
<evidence type="ECO:0000256" key="1">
    <source>
        <dbReference type="ARBA" id="ARBA00006342"/>
    </source>
</evidence>
<dbReference type="PANTHER" id="PTHR35579:SF3">
    <property type="entry name" value="CRISPR SYSTEM CMS ENDORIBONUCLEASE CSM3"/>
    <property type="match status" value="1"/>
</dbReference>
<evidence type="ECO:0000256" key="6">
    <source>
        <dbReference type="ARBA" id="ARBA00022884"/>
    </source>
</evidence>
<dbReference type="GO" id="GO:0004519">
    <property type="term" value="F:endonuclease activity"/>
    <property type="evidence" value="ECO:0007669"/>
    <property type="project" value="UniProtKB-KW"/>
</dbReference>
<dbReference type="GO" id="GO:0051607">
    <property type="term" value="P:defense response to virus"/>
    <property type="evidence" value="ECO:0007669"/>
    <property type="project" value="UniProtKB-KW"/>
</dbReference>
<evidence type="ECO:0000256" key="3">
    <source>
        <dbReference type="ARBA" id="ARBA00022722"/>
    </source>
</evidence>
<dbReference type="PANTHER" id="PTHR35579">
    <property type="entry name" value="CRISPR SYSTEM CMS ENDORIBONUCLEASE CSM3"/>
    <property type="match status" value="1"/>
</dbReference>
<gene>
    <name evidence="10" type="ORF">B0F89_12027</name>
</gene>
<evidence type="ECO:0000256" key="2">
    <source>
        <dbReference type="ARBA" id="ARBA00022150"/>
    </source>
</evidence>
<evidence type="ECO:0000256" key="5">
    <source>
        <dbReference type="ARBA" id="ARBA00022801"/>
    </source>
</evidence>
<dbReference type="InterPro" id="IPR005537">
    <property type="entry name" value="RAMP_III_fam"/>
</dbReference>
<comment type="similarity">
    <text evidence="1">Belongs to the CRISPR-associated Csm3 family.</text>
</comment>
<dbReference type="GO" id="GO:0003723">
    <property type="term" value="F:RNA binding"/>
    <property type="evidence" value="ECO:0007669"/>
    <property type="project" value="UniProtKB-KW"/>
</dbReference>
<evidence type="ECO:0000256" key="4">
    <source>
        <dbReference type="ARBA" id="ARBA00022759"/>
    </source>
</evidence>
<dbReference type="InterPro" id="IPR013412">
    <property type="entry name" value="CRISPR-assoc_RAMP_Csm3"/>
</dbReference>
<feature type="domain" description="CRISPR type III-associated protein" evidence="9">
    <location>
        <begin position="5"/>
        <end position="246"/>
    </location>
</feature>
<keyword evidence="3" id="KW-0540">Nuclease</keyword>
<dbReference type="AlphaFoldDB" id="A0AB36ZVG9"/>
<keyword evidence="5" id="KW-0378">Hydrolase</keyword>
<accession>A0AB36ZVG9</accession>
<keyword evidence="4" id="KW-0255">Endonuclease</keyword>
<dbReference type="InterPro" id="IPR052216">
    <property type="entry name" value="CRISPR_Csm3_endoribonuclease"/>
</dbReference>
<dbReference type="NCBIfam" id="TIGR02582">
    <property type="entry name" value="cas7_TM1809"/>
    <property type="match status" value="1"/>
</dbReference>
<keyword evidence="6" id="KW-0694">RNA-binding</keyword>